<dbReference type="AlphaFoldDB" id="A0A1Y1I2M0"/>
<feature type="transmembrane region" description="Helical" evidence="7">
    <location>
        <begin position="186"/>
        <end position="215"/>
    </location>
</feature>
<feature type="transmembrane region" description="Helical" evidence="7">
    <location>
        <begin position="276"/>
        <end position="295"/>
    </location>
</feature>
<feature type="transmembrane region" description="Helical" evidence="7">
    <location>
        <begin position="143"/>
        <end position="166"/>
    </location>
</feature>
<dbReference type="Pfam" id="PF01226">
    <property type="entry name" value="Form_Nir_trans"/>
    <property type="match status" value="1"/>
</dbReference>
<evidence type="ECO:0000256" key="6">
    <source>
        <dbReference type="SAM" id="MobiDB-lite"/>
    </source>
</evidence>
<gene>
    <name evidence="8" type="ORF">KFL_002020080</name>
</gene>
<dbReference type="OMA" id="MIWFPIM"/>
<keyword evidence="4 7" id="KW-0472">Membrane</keyword>
<feature type="transmembrane region" description="Helical" evidence="7">
    <location>
        <begin position="307"/>
        <end position="329"/>
    </location>
</feature>
<dbReference type="Proteomes" id="UP000054558">
    <property type="component" value="Unassembled WGS sequence"/>
</dbReference>
<dbReference type="OrthoDB" id="4829at2759"/>
<protein>
    <submittedName>
        <fullName evidence="8">Formate nitrite transporter</fullName>
    </submittedName>
</protein>
<dbReference type="EMBL" id="DF237151">
    <property type="protein sequence ID" value="GAQ84713.1"/>
    <property type="molecule type" value="Genomic_DNA"/>
</dbReference>
<keyword evidence="9" id="KW-1185">Reference proteome</keyword>
<dbReference type="GO" id="GO:0015499">
    <property type="term" value="F:formate transmembrane transporter activity"/>
    <property type="evidence" value="ECO:0000318"/>
    <property type="project" value="GO_Central"/>
</dbReference>
<dbReference type="InterPro" id="IPR000292">
    <property type="entry name" value="For/NO2_transpt"/>
</dbReference>
<accession>A0A1Y1I2M0</accession>
<evidence type="ECO:0000313" key="9">
    <source>
        <dbReference type="Proteomes" id="UP000054558"/>
    </source>
</evidence>
<evidence type="ECO:0000256" key="7">
    <source>
        <dbReference type="SAM" id="Phobius"/>
    </source>
</evidence>
<sequence length="382" mass="40343">MAAVQVVRTSSVCGAVRNSSVSCRASPSGQPLPVPSYRPSAPALRSRFLSKPFLPSLAPSKLARASKSPTRASVDISTPFGTEITTGGGNGVQPTPVDSKGDLTPRTSQILDVPVPRVLNARQVYVAAAKLAVVKAKLTNLRIFLQAIVAGVFIALGGALFLTVGGACPTMQANNPGLHSFFKGLIGLPFGLTLCVFTGVELFTGNTMVMTAGWLDGRISFGQVMRNWLFSYTGNFFGSLLAVWAFSVAQILPHAASQATSIGLSVAKTSYPLATVFMRGILCNWMVCMAVWIAIASTDGVSKYVGMFLTISSFVALGFEHSVANMFIIPYGMLLGANVSWSQYLLGNLLPVSIGNIIGGAFCMAGVMGYFYSENLNKPKEA</sequence>
<evidence type="ECO:0000313" key="8">
    <source>
        <dbReference type="EMBL" id="GAQ84713.1"/>
    </source>
</evidence>
<dbReference type="STRING" id="105231.A0A1Y1I2M0"/>
<feature type="transmembrane region" description="Helical" evidence="7">
    <location>
        <begin position="349"/>
        <end position="372"/>
    </location>
</feature>
<feature type="transmembrane region" description="Helical" evidence="7">
    <location>
        <begin position="236"/>
        <end position="256"/>
    </location>
</feature>
<keyword evidence="3 7" id="KW-1133">Transmembrane helix</keyword>
<proteinExistence type="inferred from homology"/>
<name>A0A1Y1I2M0_KLENI</name>
<comment type="subcellular location">
    <subcellularLocation>
        <location evidence="1">Membrane</location>
        <topology evidence="1">Multi-pass membrane protein</topology>
    </subcellularLocation>
</comment>
<dbReference type="GO" id="GO:0005886">
    <property type="term" value="C:plasma membrane"/>
    <property type="evidence" value="ECO:0000318"/>
    <property type="project" value="GO_Central"/>
</dbReference>
<comment type="similarity">
    <text evidence="5">Belongs to the FNT transporter (TC 1.A.16) family.</text>
</comment>
<organism evidence="8 9">
    <name type="scientific">Klebsormidium nitens</name>
    <name type="common">Green alga</name>
    <name type="synonym">Ulothrix nitens</name>
    <dbReference type="NCBI Taxonomy" id="105231"/>
    <lineage>
        <taxon>Eukaryota</taxon>
        <taxon>Viridiplantae</taxon>
        <taxon>Streptophyta</taxon>
        <taxon>Klebsormidiophyceae</taxon>
        <taxon>Klebsormidiales</taxon>
        <taxon>Klebsormidiaceae</taxon>
        <taxon>Klebsormidium</taxon>
    </lineage>
</organism>
<evidence type="ECO:0000256" key="1">
    <source>
        <dbReference type="ARBA" id="ARBA00004141"/>
    </source>
</evidence>
<evidence type="ECO:0000256" key="3">
    <source>
        <dbReference type="ARBA" id="ARBA00022989"/>
    </source>
</evidence>
<dbReference type="PANTHER" id="PTHR30520:SF6">
    <property type="entry name" value="FORMATE_NITRATE FAMILY TRANSPORTER (EUROFUNG)"/>
    <property type="match status" value="1"/>
</dbReference>
<evidence type="ECO:0000256" key="4">
    <source>
        <dbReference type="ARBA" id="ARBA00023136"/>
    </source>
</evidence>
<feature type="region of interest" description="Disordered" evidence="6">
    <location>
        <begin position="76"/>
        <end position="103"/>
    </location>
</feature>
<dbReference type="PANTHER" id="PTHR30520">
    <property type="entry name" value="FORMATE TRANSPORTER-RELATED"/>
    <property type="match status" value="1"/>
</dbReference>
<keyword evidence="2 7" id="KW-0812">Transmembrane</keyword>
<dbReference type="InterPro" id="IPR023271">
    <property type="entry name" value="Aquaporin-like"/>
</dbReference>
<evidence type="ECO:0000256" key="5">
    <source>
        <dbReference type="ARBA" id="ARBA00049660"/>
    </source>
</evidence>
<evidence type="ECO:0000256" key="2">
    <source>
        <dbReference type="ARBA" id="ARBA00022692"/>
    </source>
</evidence>
<feature type="compositionally biased region" description="Polar residues" evidence="6">
    <location>
        <begin position="76"/>
        <end position="85"/>
    </location>
</feature>
<reference evidence="8 9" key="1">
    <citation type="journal article" date="2014" name="Nat. Commun.">
        <title>Klebsormidium flaccidum genome reveals primary factors for plant terrestrial adaptation.</title>
        <authorList>
            <person name="Hori K."/>
            <person name="Maruyama F."/>
            <person name="Fujisawa T."/>
            <person name="Togashi T."/>
            <person name="Yamamoto N."/>
            <person name="Seo M."/>
            <person name="Sato S."/>
            <person name="Yamada T."/>
            <person name="Mori H."/>
            <person name="Tajima N."/>
            <person name="Moriyama T."/>
            <person name="Ikeuchi M."/>
            <person name="Watanabe M."/>
            <person name="Wada H."/>
            <person name="Kobayashi K."/>
            <person name="Saito M."/>
            <person name="Masuda T."/>
            <person name="Sasaki-Sekimoto Y."/>
            <person name="Mashiguchi K."/>
            <person name="Awai K."/>
            <person name="Shimojima M."/>
            <person name="Masuda S."/>
            <person name="Iwai M."/>
            <person name="Nobusawa T."/>
            <person name="Narise T."/>
            <person name="Kondo S."/>
            <person name="Saito H."/>
            <person name="Sato R."/>
            <person name="Murakawa M."/>
            <person name="Ihara Y."/>
            <person name="Oshima-Yamada Y."/>
            <person name="Ohtaka K."/>
            <person name="Satoh M."/>
            <person name="Sonobe K."/>
            <person name="Ishii M."/>
            <person name="Ohtani R."/>
            <person name="Kanamori-Sato M."/>
            <person name="Honoki R."/>
            <person name="Miyazaki D."/>
            <person name="Mochizuki H."/>
            <person name="Umetsu J."/>
            <person name="Higashi K."/>
            <person name="Shibata D."/>
            <person name="Kamiya Y."/>
            <person name="Sato N."/>
            <person name="Nakamura Y."/>
            <person name="Tabata S."/>
            <person name="Ida S."/>
            <person name="Kurokawa K."/>
            <person name="Ohta H."/>
        </authorList>
    </citation>
    <scope>NUCLEOTIDE SEQUENCE [LARGE SCALE GENOMIC DNA]</scope>
    <source>
        <strain evidence="8 9">NIES-2285</strain>
    </source>
</reference>
<dbReference type="Gene3D" id="1.20.1080.10">
    <property type="entry name" value="Glycerol uptake facilitator protein"/>
    <property type="match status" value="1"/>
</dbReference>
<dbReference type="GO" id="GO:0015724">
    <property type="term" value="P:formate transport"/>
    <property type="evidence" value="ECO:0000318"/>
    <property type="project" value="GO_Central"/>
</dbReference>